<sequence length="236" mass="24893">MRRVILSLVKPSATAEITVGASNALRIEMILGGDNKHDYPIVTHDDGDLLAATVHVNIDGFDTGGGLSLVNTGWTEVTALETSVPNRMIGLFYKVASSEPANFEMENLTTIGVTTSVIMTAYKGVHADVFDVTPISAHGENHINDSNTPTADAITSLTPNALFHIAHTAISDWATAVPPVGYTELGEENTSSNVLSAFSCYKPLPTAGLETPGAMRHTEGLGGNDSITISYILKPA</sequence>
<gene>
    <name evidence="1" type="ORF">LCGC14_1927460</name>
</gene>
<dbReference type="AlphaFoldDB" id="A0A0F9FNX7"/>
<protein>
    <submittedName>
        <fullName evidence="1">Uncharacterized protein</fullName>
    </submittedName>
</protein>
<comment type="caution">
    <text evidence="1">The sequence shown here is derived from an EMBL/GenBank/DDBJ whole genome shotgun (WGS) entry which is preliminary data.</text>
</comment>
<organism evidence="1">
    <name type="scientific">marine sediment metagenome</name>
    <dbReference type="NCBI Taxonomy" id="412755"/>
    <lineage>
        <taxon>unclassified sequences</taxon>
        <taxon>metagenomes</taxon>
        <taxon>ecological metagenomes</taxon>
    </lineage>
</organism>
<proteinExistence type="predicted"/>
<accession>A0A0F9FNX7</accession>
<reference evidence="1" key="1">
    <citation type="journal article" date="2015" name="Nature">
        <title>Complex archaea that bridge the gap between prokaryotes and eukaryotes.</title>
        <authorList>
            <person name="Spang A."/>
            <person name="Saw J.H."/>
            <person name="Jorgensen S.L."/>
            <person name="Zaremba-Niedzwiedzka K."/>
            <person name="Martijn J."/>
            <person name="Lind A.E."/>
            <person name="van Eijk R."/>
            <person name="Schleper C."/>
            <person name="Guy L."/>
            <person name="Ettema T.J."/>
        </authorList>
    </citation>
    <scope>NUCLEOTIDE SEQUENCE</scope>
</reference>
<dbReference type="EMBL" id="LAZR01020644">
    <property type="protein sequence ID" value="KKL88164.1"/>
    <property type="molecule type" value="Genomic_DNA"/>
</dbReference>
<evidence type="ECO:0000313" key="1">
    <source>
        <dbReference type="EMBL" id="KKL88164.1"/>
    </source>
</evidence>
<name>A0A0F9FNX7_9ZZZZ</name>